<dbReference type="Proteomes" id="UP000223606">
    <property type="component" value="Chromosome 1"/>
</dbReference>
<reference evidence="2" key="1">
    <citation type="submission" date="2017-09" db="EMBL/GenBank/DDBJ databases">
        <title>Genome sequence of Nannocystis excedens DSM 71.</title>
        <authorList>
            <person name="Blom J."/>
        </authorList>
    </citation>
    <scope>NUCLEOTIDE SEQUENCE [LARGE SCALE GENOMIC DNA]</scope>
    <source>
        <strain evidence="2">type strain: E19</strain>
    </source>
</reference>
<evidence type="ECO:0000313" key="1">
    <source>
        <dbReference type="EMBL" id="SON56144.1"/>
    </source>
</evidence>
<dbReference type="KEGG" id="hdi:HDIA_2603"/>
<dbReference type="RefSeq" id="WP_099556567.1">
    <property type="nucleotide sequence ID" value="NZ_LT960614.1"/>
</dbReference>
<organism evidence="1 2">
    <name type="scientific">Hartmannibacter diazotrophicus</name>
    <dbReference type="NCBI Taxonomy" id="1482074"/>
    <lineage>
        <taxon>Bacteria</taxon>
        <taxon>Pseudomonadati</taxon>
        <taxon>Pseudomonadota</taxon>
        <taxon>Alphaproteobacteria</taxon>
        <taxon>Hyphomicrobiales</taxon>
        <taxon>Pleomorphomonadaceae</taxon>
        <taxon>Hartmannibacter</taxon>
    </lineage>
</organism>
<keyword evidence="2" id="KW-1185">Reference proteome</keyword>
<accession>A0A2C9D747</accession>
<protein>
    <submittedName>
        <fullName evidence="1">Uncharacterized protein</fullName>
    </submittedName>
</protein>
<evidence type="ECO:0000313" key="2">
    <source>
        <dbReference type="Proteomes" id="UP000223606"/>
    </source>
</evidence>
<dbReference type="EMBL" id="LT960614">
    <property type="protein sequence ID" value="SON56144.1"/>
    <property type="molecule type" value="Genomic_DNA"/>
</dbReference>
<proteinExistence type="predicted"/>
<gene>
    <name evidence="1" type="ORF">HDIA_2603</name>
</gene>
<sequence length="174" mass="18799">MAFDLHASGTGGFRYSRRGLDLGDVYEIANWYDRLNTLTEGPRALVESEITGAISPDSPLQQALNAEGMIIGMRLLRDSVDMMLAGKNPVLVTVCPRQSHTLWPDSGTNFSGWLNTLDGSPGYYFLVDVTPALESAGMKNFGVLAALAATFAEYSLRGRASSGGEHQILIQLSQ</sequence>
<dbReference type="AlphaFoldDB" id="A0A2C9D747"/>
<name>A0A2C9D747_9HYPH</name>